<organism evidence="1">
    <name type="scientific">Anguilla anguilla</name>
    <name type="common">European freshwater eel</name>
    <name type="synonym">Muraena anguilla</name>
    <dbReference type="NCBI Taxonomy" id="7936"/>
    <lineage>
        <taxon>Eukaryota</taxon>
        <taxon>Metazoa</taxon>
        <taxon>Chordata</taxon>
        <taxon>Craniata</taxon>
        <taxon>Vertebrata</taxon>
        <taxon>Euteleostomi</taxon>
        <taxon>Actinopterygii</taxon>
        <taxon>Neopterygii</taxon>
        <taxon>Teleostei</taxon>
        <taxon>Anguilliformes</taxon>
        <taxon>Anguillidae</taxon>
        <taxon>Anguilla</taxon>
    </lineage>
</organism>
<proteinExistence type="predicted"/>
<name>A0A0E9PZ85_ANGAN</name>
<protein>
    <submittedName>
        <fullName evidence="1">Uncharacterized protein</fullName>
    </submittedName>
</protein>
<reference evidence="1" key="2">
    <citation type="journal article" date="2015" name="Fish Shellfish Immunol.">
        <title>Early steps in the European eel (Anguilla anguilla)-Vibrio vulnificus interaction in the gills: Role of the RtxA13 toxin.</title>
        <authorList>
            <person name="Callol A."/>
            <person name="Pajuelo D."/>
            <person name="Ebbesson L."/>
            <person name="Teles M."/>
            <person name="MacKenzie S."/>
            <person name="Amaro C."/>
        </authorList>
    </citation>
    <scope>NUCLEOTIDE SEQUENCE</scope>
</reference>
<reference evidence="1" key="1">
    <citation type="submission" date="2014-11" db="EMBL/GenBank/DDBJ databases">
        <authorList>
            <person name="Amaro Gonzalez C."/>
        </authorList>
    </citation>
    <scope>NUCLEOTIDE SEQUENCE</scope>
</reference>
<dbReference type="EMBL" id="GBXM01098980">
    <property type="protein sequence ID" value="JAH09597.1"/>
    <property type="molecule type" value="Transcribed_RNA"/>
</dbReference>
<accession>A0A0E9PZ85</accession>
<sequence length="13" mass="1511">MITTHAKRMCDGF</sequence>
<evidence type="ECO:0000313" key="1">
    <source>
        <dbReference type="EMBL" id="JAH09597.1"/>
    </source>
</evidence>